<evidence type="ECO:0000313" key="6">
    <source>
        <dbReference type="EMBL" id="KAF2760473.1"/>
    </source>
</evidence>
<keyword evidence="7" id="KW-1185">Reference proteome</keyword>
<dbReference type="SUPFAM" id="SSF51445">
    <property type="entry name" value="(Trans)glycosidases"/>
    <property type="match status" value="1"/>
</dbReference>
<dbReference type="GeneID" id="54484646"/>
<evidence type="ECO:0000259" key="5">
    <source>
        <dbReference type="Pfam" id="PF03537"/>
    </source>
</evidence>
<dbReference type="PANTHER" id="PTHR35273:SF2">
    <property type="entry name" value="ALPHA-GALACTOSIDASE"/>
    <property type="match status" value="1"/>
</dbReference>
<dbReference type="RefSeq" id="XP_033602924.1">
    <property type="nucleotide sequence ID" value="XM_033743592.1"/>
</dbReference>
<dbReference type="Pfam" id="PF03537">
    <property type="entry name" value="Glyco_hydro_114"/>
    <property type="match status" value="1"/>
</dbReference>
<keyword evidence="3" id="KW-0812">Transmembrane</keyword>
<dbReference type="InterPro" id="IPR017853">
    <property type="entry name" value="GH"/>
</dbReference>
<keyword evidence="3" id="KW-1133">Transmembrane helix</keyword>
<dbReference type="Proteomes" id="UP000799437">
    <property type="component" value="Unassembled WGS sequence"/>
</dbReference>
<gene>
    <name evidence="6" type="ORF">EJ05DRAFT_474352</name>
</gene>
<feature type="chain" id="PRO_5025476711" description="alpha-galactosidase" evidence="4">
    <location>
        <begin position="20"/>
        <end position="193"/>
    </location>
</feature>
<reference evidence="6" key="1">
    <citation type="journal article" date="2020" name="Stud. Mycol.">
        <title>101 Dothideomycetes genomes: a test case for predicting lifestyles and emergence of pathogens.</title>
        <authorList>
            <person name="Haridas S."/>
            <person name="Albert R."/>
            <person name="Binder M."/>
            <person name="Bloem J."/>
            <person name="Labutti K."/>
            <person name="Salamov A."/>
            <person name="Andreopoulos B."/>
            <person name="Baker S."/>
            <person name="Barry K."/>
            <person name="Bills G."/>
            <person name="Bluhm B."/>
            <person name="Cannon C."/>
            <person name="Castanera R."/>
            <person name="Culley D."/>
            <person name="Daum C."/>
            <person name="Ezra D."/>
            <person name="Gonzalez J."/>
            <person name="Henrissat B."/>
            <person name="Kuo A."/>
            <person name="Liang C."/>
            <person name="Lipzen A."/>
            <person name="Lutzoni F."/>
            <person name="Magnuson J."/>
            <person name="Mondo S."/>
            <person name="Nolan M."/>
            <person name="Ohm R."/>
            <person name="Pangilinan J."/>
            <person name="Park H.-J."/>
            <person name="Ramirez L."/>
            <person name="Alfaro M."/>
            <person name="Sun H."/>
            <person name="Tritt A."/>
            <person name="Yoshinaga Y."/>
            <person name="Zwiers L.-H."/>
            <person name="Turgeon B."/>
            <person name="Goodwin S."/>
            <person name="Spatafora J."/>
            <person name="Crous P."/>
            <person name="Grigoriev I."/>
        </authorList>
    </citation>
    <scope>NUCLEOTIDE SEQUENCE</scope>
    <source>
        <strain evidence="6">CBS 121739</strain>
    </source>
</reference>
<comment type="catalytic activity">
    <reaction evidence="1">
        <text>Hydrolysis of terminal, non-reducing alpha-D-galactose residues in alpha-D-galactosides, including galactose oligosaccharides, galactomannans and galactolipids.</text>
        <dbReference type="EC" id="3.2.1.22"/>
    </reaction>
</comment>
<dbReference type="Gene3D" id="3.20.20.70">
    <property type="entry name" value="Aldolase class I"/>
    <property type="match status" value="1"/>
</dbReference>
<keyword evidence="3" id="KW-0472">Membrane</keyword>
<evidence type="ECO:0000256" key="2">
    <source>
        <dbReference type="ARBA" id="ARBA00012755"/>
    </source>
</evidence>
<evidence type="ECO:0000256" key="4">
    <source>
        <dbReference type="SAM" id="SignalP"/>
    </source>
</evidence>
<proteinExistence type="predicted"/>
<dbReference type="OrthoDB" id="2108802at2759"/>
<evidence type="ECO:0000256" key="1">
    <source>
        <dbReference type="ARBA" id="ARBA00001255"/>
    </source>
</evidence>
<feature type="domain" description="Glycoside-hydrolase family GH114 TIM-barrel" evidence="5">
    <location>
        <begin position="37"/>
        <end position="156"/>
    </location>
</feature>
<dbReference type="PANTHER" id="PTHR35273">
    <property type="entry name" value="ALPHA-1,4 POLYGALACTOSAMINIDASE, PUTATIVE (AFU_ORTHOLOGUE AFUA_3G07890)-RELATED"/>
    <property type="match status" value="1"/>
</dbReference>
<dbReference type="InterPro" id="IPR004352">
    <property type="entry name" value="GH114_TIM-barrel"/>
</dbReference>
<evidence type="ECO:0000313" key="7">
    <source>
        <dbReference type="Proteomes" id="UP000799437"/>
    </source>
</evidence>
<sequence length="193" mass="21063">MLATTLTTALALYTSLTTAHPLAPRTKDLWHPTPGTTWQIILSDIIAIPTSPSTPLTPDVDVYDVDMFGTSAATIAALHARGKKVVCYFSAGSYEPGRPDSDQFADGDLGAVMDGWPDERWVDVRSGNVVRIMEARVRVAAEKGCDAVDPDNLDGYVWLLSSFLLPFSFIFFNCFFGFLPGKLPAFIIIENPC</sequence>
<name>A0A6A6WCP1_9PEZI</name>
<evidence type="ECO:0000256" key="3">
    <source>
        <dbReference type="SAM" id="Phobius"/>
    </source>
</evidence>
<dbReference type="GO" id="GO:0004557">
    <property type="term" value="F:alpha-galactosidase activity"/>
    <property type="evidence" value="ECO:0007669"/>
    <property type="project" value="UniProtKB-EC"/>
</dbReference>
<feature type="signal peptide" evidence="4">
    <location>
        <begin position="1"/>
        <end position="19"/>
    </location>
</feature>
<dbReference type="InterPro" id="IPR013785">
    <property type="entry name" value="Aldolase_TIM"/>
</dbReference>
<dbReference type="EMBL" id="ML996568">
    <property type="protein sequence ID" value="KAF2760473.1"/>
    <property type="molecule type" value="Genomic_DNA"/>
</dbReference>
<dbReference type="EC" id="3.2.1.22" evidence="2"/>
<accession>A0A6A6WCP1</accession>
<dbReference type="AlphaFoldDB" id="A0A6A6WCP1"/>
<protein>
    <recommendedName>
        <fullName evidence="2">alpha-galactosidase</fullName>
        <ecNumber evidence="2">3.2.1.22</ecNumber>
    </recommendedName>
</protein>
<organism evidence="6 7">
    <name type="scientific">Pseudovirgaria hyperparasitica</name>
    <dbReference type="NCBI Taxonomy" id="470096"/>
    <lineage>
        <taxon>Eukaryota</taxon>
        <taxon>Fungi</taxon>
        <taxon>Dikarya</taxon>
        <taxon>Ascomycota</taxon>
        <taxon>Pezizomycotina</taxon>
        <taxon>Dothideomycetes</taxon>
        <taxon>Dothideomycetes incertae sedis</taxon>
        <taxon>Acrospermales</taxon>
        <taxon>Acrospermaceae</taxon>
        <taxon>Pseudovirgaria</taxon>
    </lineage>
</organism>
<feature type="transmembrane region" description="Helical" evidence="3">
    <location>
        <begin position="156"/>
        <end position="179"/>
    </location>
</feature>
<keyword evidence="4" id="KW-0732">Signal</keyword>